<feature type="transmembrane region" description="Helical" evidence="1">
    <location>
        <begin position="36"/>
        <end position="57"/>
    </location>
</feature>
<organism evidence="2 3">
    <name type="scientific">Halomonas campaniensis</name>
    <dbReference type="NCBI Taxonomy" id="213554"/>
    <lineage>
        <taxon>Bacteria</taxon>
        <taxon>Pseudomonadati</taxon>
        <taxon>Pseudomonadota</taxon>
        <taxon>Gammaproteobacteria</taxon>
        <taxon>Oceanospirillales</taxon>
        <taxon>Halomonadaceae</taxon>
        <taxon>Halomonas</taxon>
    </lineage>
</organism>
<feature type="transmembrane region" description="Helical" evidence="1">
    <location>
        <begin position="170"/>
        <end position="187"/>
    </location>
</feature>
<dbReference type="Pfam" id="PF20334">
    <property type="entry name" value="DUF6629"/>
    <property type="match status" value="1"/>
</dbReference>
<keyword evidence="1" id="KW-1133">Transmembrane helix</keyword>
<feature type="transmembrane region" description="Helical" evidence="1">
    <location>
        <begin position="6"/>
        <end position="24"/>
    </location>
</feature>
<name>A0A7W5PD37_9GAMM</name>
<comment type="caution">
    <text evidence="2">The sequence shown here is derived from an EMBL/GenBank/DDBJ whole genome shotgun (WGS) entry which is preliminary data.</text>
</comment>
<keyword evidence="3" id="KW-1185">Reference proteome</keyword>
<sequence>MCFSAEASFAASGMLAAVGAYCVHHARGRQARYLPVAAMPLLFAAQQFVEGWLWLALGRGDPPGVHSLALLYLFFAFGVWPFYCPWLAYRLETGSARRRRLLLAFTVAGAGVGAMVYLPLLVGSTEVATSVVNGSIAYETSRPPLQKQLYTLAYVIVTLTPFMIASDRRLLLFSLLLLAAMGVTVLFYAYAFFSVWCFFAALLSLFAVYLVRGAPARA</sequence>
<feature type="transmembrane region" description="Helical" evidence="1">
    <location>
        <begin position="148"/>
        <end position="165"/>
    </location>
</feature>
<keyword evidence="1" id="KW-0472">Membrane</keyword>
<proteinExistence type="predicted"/>
<accession>A0A7W5PD37</accession>
<dbReference type="EMBL" id="JACHZF010000040">
    <property type="protein sequence ID" value="MBB3332616.1"/>
    <property type="molecule type" value="Genomic_DNA"/>
</dbReference>
<dbReference type="InterPro" id="IPR046737">
    <property type="entry name" value="DUF6629"/>
</dbReference>
<protein>
    <submittedName>
        <fullName evidence="2">Uncharacterized protein</fullName>
    </submittedName>
</protein>
<evidence type="ECO:0000313" key="3">
    <source>
        <dbReference type="Proteomes" id="UP000553442"/>
    </source>
</evidence>
<dbReference type="RefSeq" id="WP_183334320.1">
    <property type="nucleotide sequence ID" value="NZ_JACHZF010000040.1"/>
</dbReference>
<keyword evidence="1" id="KW-0812">Transmembrane</keyword>
<dbReference type="AlphaFoldDB" id="A0A7W5PD37"/>
<feature type="transmembrane region" description="Helical" evidence="1">
    <location>
        <begin position="193"/>
        <end position="211"/>
    </location>
</feature>
<feature type="transmembrane region" description="Helical" evidence="1">
    <location>
        <begin position="101"/>
        <end position="122"/>
    </location>
</feature>
<evidence type="ECO:0000256" key="1">
    <source>
        <dbReference type="SAM" id="Phobius"/>
    </source>
</evidence>
<gene>
    <name evidence="2" type="ORF">BDK63_003514</name>
</gene>
<feature type="transmembrane region" description="Helical" evidence="1">
    <location>
        <begin position="69"/>
        <end position="89"/>
    </location>
</feature>
<evidence type="ECO:0000313" key="2">
    <source>
        <dbReference type="EMBL" id="MBB3332616.1"/>
    </source>
</evidence>
<reference evidence="2 3" key="1">
    <citation type="submission" date="2020-08" db="EMBL/GenBank/DDBJ databases">
        <title>Genomic Encyclopedia of Archaeal and Bacterial Type Strains, Phase II (KMG-II): from individual species to whole genera.</title>
        <authorList>
            <person name="Goeker M."/>
        </authorList>
    </citation>
    <scope>NUCLEOTIDE SEQUENCE [LARGE SCALE GENOMIC DNA]</scope>
    <source>
        <strain evidence="2 3">5AG</strain>
    </source>
</reference>
<dbReference type="Proteomes" id="UP000553442">
    <property type="component" value="Unassembled WGS sequence"/>
</dbReference>